<evidence type="ECO:0000256" key="3">
    <source>
        <dbReference type="ARBA" id="ARBA00022630"/>
    </source>
</evidence>
<dbReference type="Pfam" id="PF03060">
    <property type="entry name" value="NMO"/>
    <property type="match status" value="1"/>
</dbReference>
<dbReference type="CDD" id="cd04730">
    <property type="entry name" value="NPD_like"/>
    <property type="match status" value="1"/>
</dbReference>
<dbReference type="InterPro" id="IPR013785">
    <property type="entry name" value="Aldolase_TIM"/>
</dbReference>
<evidence type="ECO:0000313" key="6">
    <source>
        <dbReference type="EMBL" id="KXA29685.1"/>
    </source>
</evidence>
<organism evidence="6">
    <name type="scientific">Peptoniphilus harei</name>
    <dbReference type="NCBI Taxonomy" id="54005"/>
    <lineage>
        <taxon>Bacteria</taxon>
        <taxon>Bacillati</taxon>
        <taxon>Bacillota</taxon>
        <taxon>Tissierellia</taxon>
        <taxon>Tissierellales</taxon>
        <taxon>Peptoniphilaceae</taxon>
        <taxon>Peptoniphilus</taxon>
    </lineage>
</organism>
<accession>A0A133PMC4</accession>
<protein>
    <recommendedName>
        <fullName evidence="2">Probable nitronate monooxygenase</fullName>
    </recommendedName>
</protein>
<dbReference type="GO" id="GO:0051213">
    <property type="term" value="F:dioxygenase activity"/>
    <property type="evidence" value="ECO:0007669"/>
    <property type="project" value="UniProtKB-KW"/>
</dbReference>
<keyword evidence="4" id="KW-0288">FMN</keyword>
<dbReference type="EMBL" id="LRQE01000034">
    <property type="protein sequence ID" value="KXA29685.1"/>
    <property type="molecule type" value="Genomic_DNA"/>
</dbReference>
<dbReference type="RefSeq" id="WP_060800372.1">
    <property type="nucleotide sequence ID" value="NZ_KQ957101.1"/>
</dbReference>
<evidence type="ECO:0000313" key="7">
    <source>
        <dbReference type="Proteomes" id="UP000070174"/>
    </source>
</evidence>
<dbReference type="AlphaFoldDB" id="A0A133PMC4"/>
<name>A0A133PMC4_9FIRM</name>
<evidence type="ECO:0000256" key="1">
    <source>
        <dbReference type="ARBA" id="ARBA00003535"/>
    </source>
</evidence>
<dbReference type="InterPro" id="IPR004136">
    <property type="entry name" value="NMO"/>
</dbReference>
<keyword evidence="3" id="KW-0285">Flavoprotein</keyword>
<dbReference type="GO" id="GO:0018580">
    <property type="term" value="F:nitronate monooxygenase activity"/>
    <property type="evidence" value="ECO:0007669"/>
    <property type="project" value="InterPro"/>
</dbReference>
<comment type="function">
    <text evidence="1">Nitronate monooxygenase that uses molecular oxygen to catalyze the oxidative denitrification of alkyl nitronates. Acts on propionate 3-nitronate (P3N), the presumed physiological substrate. Probably functions in the detoxification of P3N, a metabolic poison produced by plants and fungi as a defense mechanism.</text>
</comment>
<sequence length="340" mass="37776">MSIRIKNKFIDIPLVQGAMAIGMSSPDLVGGVARRGGIGTLSMVNPGYKEKDFLKNTFEANKRAYLKDLKFAIEKSQGRGIILTNLMQVVERFEDYLDFLNTTDVDGIVVGAGLPLDLPKHISTEKIIGPIVSSERALRLIMKRWDKYNRRPDLVILEGPKAGGHLGFKREDLGINILDELEKILKISDGIPVFVGGGFGRPEKVKEALECGASGVQIGTGFLFTKESGLPMSAKEEILKRVKSSKMKNLILESPVGLLARGMETKLVKKMETESIPPNRCLSCIRTCKRKDTKYCISEALINAIRGDLETGLFFAGTDVEKIERIRSLDEYIDWLLEEE</sequence>
<evidence type="ECO:0000256" key="4">
    <source>
        <dbReference type="ARBA" id="ARBA00022643"/>
    </source>
</evidence>
<dbReference type="Gene3D" id="3.20.20.70">
    <property type="entry name" value="Aldolase class I"/>
    <property type="match status" value="1"/>
</dbReference>
<keyword evidence="5" id="KW-0560">Oxidoreductase</keyword>
<evidence type="ECO:0000256" key="2">
    <source>
        <dbReference type="ARBA" id="ARBA00013457"/>
    </source>
</evidence>
<comment type="caution">
    <text evidence="6">The sequence shown here is derived from an EMBL/GenBank/DDBJ whole genome shotgun (WGS) entry which is preliminary data.</text>
</comment>
<dbReference type="SUPFAM" id="SSF51412">
    <property type="entry name" value="Inosine monophosphate dehydrogenase (IMPDH)"/>
    <property type="match status" value="1"/>
</dbReference>
<evidence type="ECO:0000256" key="5">
    <source>
        <dbReference type="ARBA" id="ARBA00023002"/>
    </source>
</evidence>
<dbReference type="PANTHER" id="PTHR32332">
    <property type="entry name" value="2-NITROPROPANE DIOXYGENASE"/>
    <property type="match status" value="1"/>
</dbReference>
<proteinExistence type="predicted"/>
<dbReference type="Proteomes" id="UP000070174">
    <property type="component" value="Unassembled WGS sequence"/>
</dbReference>
<keyword evidence="6" id="KW-0223">Dioxygenase</keyword>
<dbReference type="PANTHER" id="PTHR32332:SF18">
    <property type="entry name" value="2-NITROPROPANE DIOXYGENASE"/>
    <property type="match status" value="1"/>
</dbReference>
<dbReference type="PATRIC" id="fig|54005.3.peg.1295"/>
<reference evidence="6 7" key="1">
    <citation type="submission" date="2016-01" db="EMBL/GenBank/DDBJ databases">
        <authorList>
            <person name="Oliw E.H."/>
        </authorList>
    </citation>
    <scope>NUCLEOTIDE SEQUENCE [LARGE SCALE GENOMIC DNA]</scope>
    <source>
        <strain evidence="6 7">CMW7756A</strain>
    </source>
</reference>
<gene>
    <name evidence="6" type="ORF">HMPREF3229_01311</name>
</gene>